<feature type="region of interest" description="Disordered" evidence="1">
    <location>
        <begin position="84"/>
        <end position="139"/>
    </location>
</feature>
<dbReference type="Proteomes" id="UP000198211">
    <property type="component" value="Unassembled WGS sequence"/>
</dbReference>
<gene>
    <name evidence="2" type="ORF">PHMEG_00024935</name>
</gene>
<evidence type="ECO:0000256" key="1">
    <source>
        <dbReference type="SAM" id="MobiDB-lite"/>
    </source>
</evidence>
<evidence type="ECO:0000313" key="3">
    <source>
        <dbReference type="Proteomes" id="UP000198211"/>
    </source>
</evidence>
<keyword evidence="3" id="KW-1185">Reference proteome</keyword>
<protein>
    <submittedName>
        <fullName evidence="2">Uncharacterized protein</fullName>
    </submittedName>
</protein>
<sequence length="154" mass="17423">MQMYLRYRQTREAANQRTGFGLEEDEIAVNMTIKDKLNEMCPEYERMEELFGERLNIQPASTLELGLPPQAQLHGDQAHYTASLDSRTHEQCDEDSGSESSRISGQCYPDGPDGQSHQSAEMDGEAAVQQRSVVASTEREYILPSQTKWRRHGG</sequence>
<name>A0A225VFS6_9STRA</name>
<comment type="caution">
    <text evidence="2">The sequence shown here is derived from an EMBL/GenBank/DDBJ whole genome shotgun (WGS) entry which is preliminary data.</text>
</comment>
<dbReference type="EMBL" id="NBNE01005573">
    <property type="protein sequence ID" value="OWZ03350.1"/>
    <property type="molecule type" value="Genomic_DNA"/>
</dbReference>
<proteinExistence type="predicted"/>
<dbReference type="OrthoDB" id="2507728at2759"/>
<accession>A0A225VFS6</accession>
<organism evidence="2 3">
    <name type="scientific">Phytophthora megakarya</name>
    <dbReference type="NCBI Taxonomy" id="4795"/>
    <lineage>
        <taxon>Eukaryota</taxon>
        <taxon>Sar</taxon>
        <taxon>Stramenopiles</taxon>
        <taxon>Oomycota</taxon>
        <taxon>Peronosporomycetes</taxon>
        <taxon>Peronosporales</taxon>
        <taxon>Peronosporaceae</taxon>
        <taxon>Phytophthora</taxon>
    </lineage>
</organism>
<reference evidence="3" key="1">
    <citation type="submission" date="2017-03" db="EMBL/GenBank/DDBJ databases">
        <title>Phytopthora megakarya and P. palmivora, two closely related causual agents of cacao black pod achieved similar genome size and gene model numbers by different mechanisms.</title>
        <authorList>
            <person name="Ali S."/>
            <person name="Shao J."/>
            <person name="Larry D.J."/>
            <person name="Kronmiller B."/>
            <person name="Shen D."/>
            <person name="Strem M.D."/>
            <person name="Melnick R.L."/>
            <person name="Guiltinan M.J."/>
            <person name="Tyler B.M."/>
            <person name="Meinhardt L.W."/>
            <person name="Bailey B.A."/>
        </authorList>
    </citation>
    <scope>NUCLEOTIDE SEQUENCE [LARGE SCALE GENOMIC DNA]</scope>
    <source>
        <strain evidence="3">zdho120</strain>
    </source>
</reference>
<evidence type="ECO:0000313" key="2">
    <source>
        <dbReference type="EMBL" id="OWZ03350.1"/>
    </source>
</evidence>
<dbReference type="AlphaFoldDB" id="A0A225VFS6"/>